<dbReference type="Proteomes" id="UP001159363">
    <property type="component" value="Chromosome 7"/>
</dbReference>
<evidence type="ECO:0000256" key="1">
    <source>
        <dbReference type="SAM" id="MobiDB-lite"/>
    </source>
</evidence>
<gene>
    <name evidence="2" type="ORF">PR048_021168</name>
</gene>
<proteinExistence type="predicted"/>
<organism evidence="2 3">
    <name type="scientific">Dryococelus australis</name>
    <dbReference type="NCBI Taxonomy" id="614101"/>
    <lineage>
        <taxon>Eukaryota</taxon>
        <taxon>Metazoa</taxon>
        <taxon>Ecdysozoa</taxon>
        <taxon>Arthropoda</taxon>
        <taxon>Hexapoda</taxon>
        <taxon>Insecta</taxon>
        <taxon>Pterygota</taxon>
        <taxon>Neoptera</taxon>
        <taxon>Polyneoptera</taxon>
        <taxon>Phasmatodea</taxon>
        <taxon>Verophasmatodea</taxon>
        <taxon>Anareolatae</taxon>
        <taxon>Phasmatidae</taxon>
        <taxon>Eurycanthinae</taxon>
        <taxon>Dryococelus</taxon>
    </lineage>
</organism>
<evidence type="ECO:0000313" key="2">
    <source>
        <dbReference type="EMBL" id="KAJ8876721.1"/>
    </source>
</evidence>
<sequence length="180" mass="19119">MSISDMFEGSAASVFEEPVAGISNSSPRIDSVDRDGCPIPCAGLNVHIGPDWTGDLDFEDWPSSRLSGFIENQNDCIIGAHASPGIRAQGLPLPGAVAHQPTAPRESPLERVIEASMEQRRNERRGKREIPEKTRRPAASSGTIPTCKNPGVARPGIEPGSPCWEASKANRSATVGPLGK</sequence>
<protein>
    <submittedName>
        <fullName evidence="2">Uncharacterized protein</fullName>
    </submittedName>
</protein>
<reference evidence="2 3" key="1">
    <citation type="submission" date="2023-02" db="EMBL/GenBank/DDBJ databases">
        <title>LHISI_Scaffold_Assembly.</title>
        <authorList>
            <person name="Stuart O.P."/>
            <person name="Cleave R."/>
            <person name="Magrath M.J.L."/>
            <person name="Mikheyev A.S."/>
        </authorList>
    </citation>
    <scope>NUCLEOTIDE SEQUENCE [LARGE SCALE GENOMIC DNA]</scope>
    <source>
        <strain evidence="2">Daus_M_001</strain>
        <tissue evidence="2">Leg muscle</tissue>
    </source>
</reference>
<feature type="compositionally biased region" description="Basic and acidic residues" evidence="1">
    <location>
        <begin position="117"/>
        <end position="135"/>
    </location>
</feature>
<name>A0ABQ9GXG4_9NEOP</name>
<dbReference type="EMBL" id="JARBHB010000008">
    <property type="protein sequence ID" value="KAJ8876721.1"/>
    <property type="molecule type" value="Genomic_DNA"/>
</dbReference>
<keyword evidence="3" id="KW-1185">Reference proteome</keyword>
<feature type="region of interest" description="Disordered" evidence="1">
    <location>
        <begin position="117"/>
        <end position="180"/>
    </location>
</feature>
<evidence type="ECO:0000313" key="3">
    <source>
        <dbReference type="Proteomes" id="UP001159363"/>
    </source>
</evidence>
<accession>A0ABQ9GXG4</accession>
<comment type="caution">
    <text evidence="2">The sequence shown here is derived from an EMBL/GenBank/DDBJ whole genome shotgun (WGS) entry which is preliminary data.</text>
</comment>